<evidence type="ECO:0000313" key="3">
    <source>
        <dbReference type="Proteomes" id="UP000007800"/>
    </source>
</evidence>
<feature type="region of interest" description="Disordered" evidence="1">
    <location>
        <begin position="1"/>
        <end position="65"/>
    </location>
</feature>
<accession>C5KPX1</accession>
<organism evidence="3">
    <name type="scientific">Perkinsus marinus (strain ATCC 50983 / TXsc)</name>
    <dbReference type="NCBI Taxonomy" id="423536"/>
    <lineage>
        <taxon>Eukaryota</taxon>
        <taxon>Sar</taxon>
        <taxon>Alveolata</taxon>
        <taxon>Perkinsozoa</taxon>
        <taxon>Perkinsea</taxon>
        <taxon>Perkinsida</taxon>
        <taxon>Perkinsidae</taxon>
        <taxon>Perkinsus</taxon>
    </lineage>
</organism>
<feature type="compositionally biased region" description="Polar residues" evidence="1">
    <location>
        <begin position="1"/>
        <end position="20"/>
    </location>
</feature>
<dbReference type="RefSeq" id="XP_002781723.1">
    <property type="nucleotide sequence ID" value="XM_002781677.1"/>
</dbReference>
<sequence length="79" mass="8437">MAPRSTKNSNKADGSSSREISTLHEEAEAAHIDREELPVDDQQQPDGGAPMHIRSAATNEGNNEAINVGTAYYSVLPST</sequence>
<name>C5KPX1_PERM5</name>
<feature type="compositionally biased region" description="Basic and acidic residues" evidence="1">
    <location>
        <begin position="21"/>
        <end position="37"/>
    </location>
</feature>
<evidence type="ECO:0000313" key="2">
    <source>
        <dbReference type="EMBL" id="EER13518.1"/>
    </source>
</evidence>
<proteinExistence type="predicted"/>
<protein>
    <submittedName>
        <fullName evidence="2">Uncharacterized protein</fullName>
    </submittedName>
</protein>
<dbReference type="Proteomes" id="UP000007800">
    <property type="component" value="Unassembled WGS sequence"/>
</dbReference>
<gene>
    <name evidence="2" type="ORF">Pmar_PMAR000105</name>
</gene>
<dbReference type="EMBL" id="GG675180">
    <property type="protein sequence ID" value="EER13518.1"/>
    <property type="molecule type" value="Genomic_DNA"/>
</dbReference>
<dbReference type="GeneID" id="9042259"/>
<keyword evidence="3" id="KW-1185">Reference proteome</keyword>
<dbReference type="AlphaFoldDB" id="C5KPX1"/>
<evidence type="ECO:0000256" key="1">
    <source>
        <dbReference type="SAM" id="MobiDB-lite"/>
    </source>
</evidence>
<feature type="compositionally biased region" description="Polar residues" evidence="1">
    <location>
        <begin position="56"/>
        <end position="65"/>
    </location>
</feature>
<dbReference type="InParanoid" id="C5KPX1"/>
<reference evidence="2 3" key="1">
    <citation type="submission" date="2008-07" db="EMBL/GenBank/DDBJ databases">
        <authorList>
            <person name="El-Sayed N."/>
            <person name="Caler E."/>
            <person name="Inman J."/>
            <person name="Amedeo P."/>
            <person name="Hass B."/>
            <person name="Wortman J."/>
        </authorList>
    </citation>
    <scope>NUCLEOTIDE SEQUENCE [LARGE SCALE GENOMIC DNA]</scope>
    <source>
        <strain evidence="3">ATCC 50983 / TXsc</strain>
    </source>
</reference>